<evidence type="ECO:0000313" key="3">
    <source>
        <dbReference type="EMBL" id="HIZ54051.1"/>
    </source>
</evidence>
<dbReference type="PANTHER" id="PTHR43736:SF2">
    <property type="entry name" value="MUTT_NUDIX FAMILY PROTEIN"/>
    <property type="match status" value="1"/>
</dbReference>
<dbReference type="GO" id="GO:0016787">
    <property type="term" value="F:hydrolase activity"/>
    <property type="evidence" value="ECO:0007669"/>
    <property type="project" value="UniProtKB-KW"/>
</dbReference>
<evidence type="ECO:0000313" key="4">
    <source>
        <dbReference type="Proteomes" id="UP000824063"/>
    </source>
</evidence>
<name>A0A9D2F8N0_9ENTE</name>
<feature type="domain" description="Nudix hydrolase" evidence="2">
    <location>
        <begin position="1"/>
        <end position="135"/>
    </location>
</feature>
<protein>
    <submittedName>
        <fullName evidence="3">NUDIX domain-containing protein</fullName>
    </submittedName>
</protein>
<reference evidence="3" key="2">
    <citation type="submission" date="2021-04" db="EMBL/GenBank/DDBJ databases">
        <authorList>
            <person name="Gilroy R."/>
        </authorList>
    </citation>
    <scope>NUCLEOTIDE SEQUENCE</scope>
    <source>
        <strain evidence="3">CHK172-16539</strain>
    </source>
</reference>
<dbReference type="EMBL" id="DXBN01000207">
    <property type="protein sequence ID" value="HIZ54051.1"/>
    <property type="molecule type" value="Genomic_DNA"/>
</dbReference>
<keyword evidence="1" id="KW-0378">Hydrolase</keyword>
<gene>
    <name evidence="3" type="ORF">IAA20_08930</name>
</gene>
<dbReference type="PROSITE" id="PS51462">
    <property type="entry name" value="NUDIX"/>
    <property type="match status" value="1"/>
</dbReference>
<dbReference type="Proteomes" id="UP000824063">
    <property type="component" value="Unassembled WGS sequence"/>
</dbReference>
<dbReference type="SUPFAM" id="SSF55811">
    <property type="entry name" value="Nudix"/>
    <property type="match status" value="1"/>
</dbReference>
<sequence length="139" mass="16249">MKKRAGVIIYNQMKKTILLIKRIKYNQTYWVIPGGTVEADESFIDAALREAAEELNLNNLKSSDLTPFIKINIDTVEHQYYLYITNQQLEVQIVGEELNRMTPSNRYFLEWISLSEIESLNLKPEECIPFIIQLAHDKK</sequence>
<dbReference type="InterPro" id="IPR020084">
    <property type="entry name" value="NUDIX_hydrolase_CS"/>
</dbReference>
<dbReference type="InterPro" id="IPR000086">
    <property type="entry name" value="NUDIX_hydrolase_dom"/>
</dbReference>
<dbReference type="Pfam" id="PF00293">
    <property type="entry name" value="NUDIX"/>
    <property type="match status" value="1"/>
</dbReference>
<comment type="caution">
    <text evidence="3">The sequence shown here is derived from an EMBL/GenBank/DDBJ whole genome shotgun (WGS) entry which is preliminary data.</text>
</comment>
<evidence type="ECO:0000256" key="1">
    <source>
        <dbReference type="ARBA" id="ARBA00022801"/>
    </source>
</evidence>
<reference evidence="3" key="1">
    <citation type="journal article" date="2021" name="PeerJ">
        <title>Extensive microbial diversity within the chicken gut microbiome revealed by metagenomics and culture.</title>
        <authorList>
            <person name="Gilroy R."/>
            <person name="Ravi A."/>
            <person name="Getino M."/>
            <person name="Pursley I."/>
            <person name="Horton D.L."/>
            <person name="Alikhan N.F."/>
            <person name="Baker D."/>
            <person name="Gharbi K."/>
            <person name="Hall N."/>
            <person name="Watson M."/>
            <person name="Adriaenssens E.M."/>
            <person name="Foster-Nyarko E."/>
            <person name="Jarju S."/>
            <person name="Secka A."/>
            <person name="Antonio M."/>
            <person name="Oren A."/>
            <person name="Chaudhuri R.R."/>
            <person name="La Ragione R."/>
            <person name="Hildebrand F."/>
            <person name="Pallen M.J."/>
        </authorList>
    </citation>
    <scope>NUCLEOTIDE SEQUENCE</scope>
    <source>
        <strain evidence="3">CHK172-16539</strain>
    </source>
</reference>
<dbReference type="PANTHER" id="PTHR43736">
    <property type="entry name" value="ADP-RIBOSE PYROPHOSPHATASE"/>
    <property type="match status" value="1"/>
</dbReference>
<accession>A0A9D2F8N0</accession>
<dbReference type="InterPro" id="IPR015797">
    <property type="entry name" value="NUDIX_hydrolase-like_dom_sf"/>
</dbReference>
<dbReference type="Gene3D" id="3.90.79.10">
    <property type="entry name" value="Nucleoside Triphosphate Pyrophosphohydrolase"/>
    <property type="match status" value="1"/>
</dbReference>
<dbReference type="AlphaFoldDB" id="A0A9D2F8N0"/>
<dbReference type="PROSITE" id="PS00893">
    <property type="entry name" value="NUDIX_BOX"/>
    <property type="match status" value="1"/>
</dbReference>
<proteinExistence type="predicted"/>
<evidence type="ECO:0000259" key="2">
    <source>
        <dbReference type="PROSITE" id="PS51462"/>
    </source>
</evidence>
<organism evidence="3 4">
    <name type="scientific">Candidatus Enterococcus avicola</name>
    <dbReference type="NCBI Taxonomy" id="2838561"/>
    <lineage>
        <taxon>Bacteria</taxon>
        <taxon>Bacillati</taxon>
        <taxon>Bacillota</taxon>
        <taxon>Bacilli</taxon>
        <taxon>Lactobacillales</taxon>
        <taxon>Enterococcaceae</taxon>
        <taxon>Enterococcus</taxon>
    </lineage>
</organism>